<keyword evidence="1" id="KW-0472">Membrane</keyword>
<sequence length="488" mass="53540">MALFKYVSAPSISSSTTTSATTLATARLNSCRPLSSSNKLSSAHAVIAARAQHSDHRLQEDIHLHRDHVAISTPSTEEEFVSARAHPLAYNWDTHKTLDLHPNHIQVATPHYHAADQNVAPAEEAELSAPADLMLTAELRLLANAVSDRAEMHSILAQQRDNWNKLFQRTLTSTALTACLLSALAASAQYNAVLSVPALLLNAGTAAMMAVINHFQPSQLAEEQRTAARLFLKLASDIHYALHLSPLLRQSPSSFLTDCKRRLRALDKAFPMPLTPGGLEKFPAKVVPPALMIEPALLMQSDDSATRHQNPLHSLHAVSDGLDHCINGWTRQLTHDLKDVATMLRRSDIPKYTGWAQNLVRVNKSLAIAAPFFAALAALLNGAVVFMSTTHNYAVLGMWAATCSVLSTFASSFSHDTQLGMVFELYRNSAGYYADVETTIKETFRMPVEQRENGSLFRQRIAYQLGRWPTSQADPIVPADAKEVGTLF</sequence>
<keyword evidence="1" id="KW-1133">Transmembrane helix</keyword>
<dbReference type="EMBL" id="JABFUD020000018">
    <property type="protein sequence ID" value="KAI5066624.1"/>
    <property type="molecule type" value="Genomic_DNA"/>
</dbReference>
<dbReference type="PANTHER" id="PTHR33358:SF12">
    <property type="entry name" value="F-BOX PROTEIN WITH A DOMAIN PROTEIN"/>
    <property type="match status" value="1"/>
</dbReference>
<accession>A0A9D4Z9G6</accession>
<comment type="caution">
    <text evidence="2">The sequence shown here is derived from an EMBL/GenBank/DDBJ whole genome shotgun (WGS) entry which is preliminary data.</text>
</comment>
<keyword evidence="3" id="KW-1185">Reference proteome</keyword>
<evidence type="ECO:0000256" key="1">
    <source>
        <dbReference type="SAM" id="Phobius"/>
    </source>
</evidence>
<reference evidence="2" key="1">
    <citation type="submission" date="2021-01" db="EMBL/GenBank/DDBJ databases">
        <title>Adiantum capillus-veneris genome.</title>
        <authorList>
            <person name="Fang Y."/>
            <person name="Liao Q."/>
        </authorList>
    </citation>
    <scope>NUCLEOTIDE SEQUENCE</scope>
    <source>
        <strain evidence="2">H3</strain>
        <tissue evidence="2">Leaf</tissue>
    </source>
</reference>
<organism evidence="2 3">
    <name type="scientific">Adiantum capillus-veneris</name>
    <name type="common">Maidenhair fern</name>
    <dbReference type="NCBI Taxonomy" id="13818"/>
    <lineage>
        <taxon>Eukaryota</taxon>
        <taxon>Viridiplantae</taxon>
        <taxon>Streptophyta</taxon>
        <taxon>Embryophyta</taxon>
        <taxon>Tracheophyta</taxon>
        <taxon>Polypodiopsida</taxon>
        <taxon>Polypodiidae</taxon>
        <taxon>Polypodiales</taxon>
        <taxon>Pteridineae</taxon>
        <taxon>Pteridaceae</taxon>
        <taxon>Vittarioideae</taxon>
        <taxon>Adiantum</taxon>
    </lineage>
</organism>
<keyword evidence="1" id="KW-0812">Transmembrane</keyword>
<dbReference type="Proteomes" id="UP000886520">
    <property type="component" value="Chromosome 18"/>
</dbReference>
<evidence type="ECO:0000313" key="2">
    <source>
        <dbReference type="EMBL" id="KAI5066624.1"/>
    </source>
</evidence>
<gene>
    <name evidence="2" type="ORF">GOP47_0019248</name>
</gene>
<dbReference type="AlphaFoldDB" id="A0A9D4Z9G6"/>
<name>A0A9D4Z9G6_ADICA</name>
<feature type="transmembrane region" description="Helical" evidence="1">
    <location>
        <begin position="366"/>
        <end position="387"/>
    </location>
</feature>
<dbReference type="PANTHER" id="PTHR33358">
    <property type="entry name" value="F-BOX PROTEIN WITH A DOMAIN PROTEIN"/>
    <property type="match status" value="1"/>
</dbReference>
<dbReference type="Pfam" id="PF14476">
    <property type="entry name" value="Chloroplast_duf"/>
    <property type="match status" value="1"/>
</dbReference>
<evidence type="ECO:0000313" key="3">
    <source>
        <dbReference type="Proteomes" id="UP000886520"/>
    </source>
</evidence>
<protein>
    <submittedName>
        <fullName evidence="2">Uncharacterized protein</fullName>
    </submittedName>
</protein>
<proteinExistence type="predicted"/>
<feature type="transmembrane region" description="Helical" evidence="1">
    <location>
        <begin position="393"/>
        <end position="413"/>
    </location>
</feature>
<dbReference type="OrthoDB" id="1897643at2759"/>
<dbReference type="InterPro" id="IPR027949">
    <property type="entry name" value="Chloroplast_duf"/>
</dbReference>